<dbReference type="PANTHER" id="PTHR32089:SF112">
    <property type="entry name" value="LYSOZYME-LIKE PROTEIN-RELATED"/>
    <property type="match status" value="1"/>
</dbReference>
<proteinExistence type="predicted"/>
<comment type="caution">
    <text evidence="5">The sequence shown here is derived from an EMBL/GenBank/DDBJ whole genome shotgun (WGS) entry which is preliminary data.</text>
</comment>
<dbReference type="AlphaFoldDB" id="A0A916NJI8"/>
<keyword evidence="6" id="KW-1185">Reference proteome</keyword>
<name>A0A916NJI8_9BACL</name>
<reference evidence="5" key="1">
    <citation type="submission" date="2021-06" db="EMBL/GenBank/DDBJ databases">
        <authorList>
            <person name="Criscuolo A."/>
        </authorList>
    </citation>
    <scope>NUCLEOTIDE SEQUENCE</scope>
    <source>
        <strain evidence="5">CIP111600</strain>
    </source>
</reference>
<protein>
    <recommendedName>
        <fullName evidence="4">Methyl-accepting transducer domain-containing protein</fullName>
    </recommendedName>
</protein>
<gene>
    <name evidence="5" type="ORF">PAESOLCIP111_02955</name>
</gene>
<dbReference type="InterPro" id="IPR004089">
    <property type="entry name" value="MCPsignal_dom"/>
</dbReference>
<dbReference type="GO" id="GO:0007165">
    <property type="term" value="P:signal transduction"/>
    <property type="evidence" value="ECO:0007669"/>
    <property type="project" value="UniProtKB-KW"/>
</dbReference>
<accession>A0A916NJI8</accession>
<dbReference type="CDD" id="cd11386">
    <property type="entry name" value="MCP_signal"/>
    <property type="match status" value="1"/>
</dbReference>
<keyword evidence="1 2" id="KW-0807">Transducer</keyword>
<dbReference type="CDD" id="cd01068">
    <property type="entry name" value="globin_sensor"/>
    <property type="match status" value="1"/>
</dbReference>
<dbReference type="InterPro" id="IPR039379">
    <property type="entry name" value="Protoglobin_sensor_dom"/>
</dbReference>
<evidence type="ECO:0000256" key="2">
    <source>
        <dbReference type="PROSITE-ProRule" id="PRU00284"/>
    </source>
</evidence>
<evidence type="ECO:0000256" key="3">
    <source>
        <dbReference type="SAM" id="Coils"/>
    </source>
</evidence>
<dbReference type="InterPro" id="IPR025991">
    <property type="entry name" value="Chemoreceptor_zinc-bind_dom"/>
</dbReference>
<dbReference type="PANTHER" id="PTHR32089">
    <property type="entry name" value="METHYL-ACCEPTING CHEMOTAXIS PROTEIN MCPB"/>
    <property type="match status" value="1"/>
</dbReference>
<dbReference type="SMART" id="SM00283">
    <property type="entry name" value="MA"/>
    <property type="match status" value="1"/>
</dbReference>
<evidence type="ECO:0000259" key="4">
    <source>
        <dbReference type="PROSITE" id="PS50111"/>
    </source>
</evidence>
<dbReference type="Pfam" id="PF11563">
    <property type="entry name" value="Protoglobin"/>
    <property type="match status" value="1"/>
</dbReference>
<evidence type="ECO:0000313" key="5">
    <source>
        <dbReference type="EMBL" id="CAG7627811.1"/>
    </source>
</evidence>
<dbReference type="EMBL" id="CAJVAS010000011">
    <property type="protein sequence ID" value="CAG7627811.1"/>
    <property type="molecule type" value="Genomic_DNA"/>
</dbReference>
<dbReference type="Proteomes" id="UP000693672">
    <property type="component" value="Unassembled WGS sequence"/>
</dbReference>
<dbReference type="GO" id="GO:0019825">
    <property type="term" value="F:oxygen binding"/>
    <property type="evidence" value="ECO:0007669"/>
    <property type="project" value="InterPro"/>
</dbReference>
<dbReference type="Pfam" id="PF00015">
    <property type="entry name" value="MCPsignal"/>
    <property type="match status" value="1"/>
</dbReference>
<organism evidence="5 6">
    <name type="scientific">Paenibacillus solanacearum</name>
    <dbReference type="NCBI Taxonomy" id="2048548"/>
    <lineage>
        <taxon>Bacteria</taxon>
        <taxon>Bacillati</taxon>
        <taxon>Bacillota</taxon>
        <taxon>Bacilli</taxon>
        <taxon>Bacillales</taxon>
        <taxon>Paenibacillaceae</taxon>
        <taxon>Paenibacillus</taxon>
    </lineage>
</organism>
<feature type="coiled-coil region" evidence="3">
    <location>
        <begin position="272"/>
        <end position="299"/>
    </location>
</feature>
<dbReference type="GO" id="GO:0020037">
    <property type="term" value="F:heme binding"/>
    <property type="evidence" value="ECO:0007669"/>
    <property type="project" value="InterPro"/>
</dbReference>
<dbReference type="PROSITE" id="PS50111">
    <property type="entry name" value="CHEMOTAXIS_TRANSDUC_2"/>
    <property type="match status" value="1"/>
</dbReference>
<dbReference type="GO" id="GO:0016020">
    <property type="term" value="C:membrane"/>
    <property type="evidence" value="ECO:0007669"/>
    <property type="project" value="InterPro"/>
</dbReference>
<dbReference type="RefSeq" id="WP_218092717.1">
    <property type="nucleotide sequence ID" value="NZ_CAJVAS010000011.1"/>
</dbReference>
<sequence>MNIFKKKTKPWSDYMSHSRSTDLCEASEAIIERLAFMGITRETLQAIKQSAHLLLPHKADIVSQFYRSITSVPHLRQIIEEHSTVDRLKVTMETYVEQFLQADVHHEYIRTRVVIGHVHSRIHLTAEHFISAHHLLLQIMTSILMEQLHGQPDRMMQAVLAVQKLAAFDQQLIVEVYMEETFKSFLFGVSDMLNHMTQLDTTGQLIKGMEKQIEESHSVSAATEQMSASIQEVADHALTVAEGTDDAVETAERSKQVINKALGDIQQVGRVYDEIMGQVQRLNQEIEHTQEVVQIIKDIADQTNLLALNASIEAARAGEQGRGFAIVASEVRKLAEHTKEQISQITTSIASLQQVSGQVTQQIGDTGKLVEQSAAEAHHADEALQKIVETIQEINQSTTQIAAMTEEQTSSVIDIASRNSVIFDLSTHSQEIARQTAATVLELSKRIDEYRRTFFTINVKLDYKDTIRVAKTDHHLWKWKVYNMLLGLDAMTAEQVSSHEDCRLGLWYYGDLPAQIKSHPAFVQLEAPHKAVHDCARLAAKKYEEGSIAEAYEAFEQLQQQSDRVIALLSQLEAELHLSSRVEK</sequence>
<dbReference type="InterPro" id="IPR044398">
    <property type="entry name" value="Globin-sensor_dom"/>
</dbReference>
<evidence type="ECO:0000313" key="6">
    <source>
        <dbReference type="Proteomes" id="UP000693672"/>
    </source>
</evidence>
<dbReference type="Pfam" id="PF13682">
    <property type="entry name" value="CZB"/>
    <property type="match status" value="1"/>
</dbReference>
<keyword evidence="3" id="KW-0175">Coiled coil</keyword>
<evidence type="ECO:0000256" key="1">
    <source>
        <dbReference type="ARBA" id="ARBA00023224"/>
    </source>
</evidence>
<feature type="domain" description="Methyl-accepting transducer" evidence="4">
    <location>
        <begin position="204"/>
        <end position="423"/>
    </location>
</feature>